<feature type="binding site" evidence="6">
    <location>
        <position position="94"/>
    </location>
    <ligand>
        <name>S-adenosyl-L-methionine</name>
        <dbReference type="ChEBI" id="CHEBI:59789"/>
    </ligand>
</feature>
<evidence type="ECO:0000256" key="6">
    <source>
        <dbReference type="HAMAP-Rule" id="MF_01007"/>
    </source>
</evidence>
<dbReference type="Gene3D" id="3.40.50.150">
    <property type="entry name" value="Vaccinia Virus protein VP39"/>
    <property type="match status" value="1"/>
</dbReference>
<name>A0ABZ0USX5_9RICK</name>
<dbReference type="SUPFAM" id="SSF81799">
    <property type="entry name" value="Putative methyltransferase TM0872, insert domain"/>
    <property type="match status" value="1"/>
</dbReference>
<dbReference type="EMBL" id="CP110343">
    <property type="protein sequence ID" value="WPX98129.1"/>
    <property type="molecule type" value="Genomic_DNA"/>
</dbReference>
<dbReference type="NCBIfam" id="TIGR00006">
    <property type="entry name" value="16S rRNA (cytosine(1402)-N(4))-methyltransferase RsmH"/>
    <property type="match status" value="1"/>
</dbReference>
<keyword evidence="5 6" id="KW-0949">S-adenosyl-L-methionine</keyword>
<dbReference type="PIRSF" id="PIRSF004486">
    <property type="entry name" value="MraW"/>
    <property type="match status" value="1"/>
</dbReference>
<keyword evidence="2 6" id="KW-0698">rRNA processing</keyword>
<dbReference type="PANTHER" id="PTHR11265:SF0">
    <property type="entry name" value="12S RRNA N4-METHYLCYTIDINE METHYLTRANSFERASE"/>
    <property type="match status" value="1"/>
</dbReference>
<gene>
    <name evidence="6" type="primary">rsmH</name>
    <name evidence="7" type="ORF">Fokcrypt_00663</name>
</gene>
<keyword evidence="3 6" id="KW-0489">Methyltransferase</keyword>
<dbReference type="InterPro" id="IPR029063">
    <property type="entry name" value="SAM-dependent_MTases_sf"/>
</dbReference>
<evidence type="ECO:0000256" key="3">
    <source>
        <dbReference type="ARBA" id="ARBA00022603"/>
    </source>
</evidence>
<proteinExistence type="inferred from homology"/>
<evidence type="ECO:0000313" key="7">
    <source>
        <dbReference type="EMBL" id="WPX98129.1"/>
    </source>
</evidence>
<evidence type="ECO:0000256" key="2">
    <source>
        <dbReference type="ARBA" id="ARBA00022552"/>
    </source>
</evidence>
<feature type="binding site" evidence="6">
    <location>
        <begin position="42"/>
        <end position="44"/>
    </location>
    <ligand>
        <name>S-adenosyl-L-methionine</name>
        <dbReference type="ChEBI" id="CHEBI:59789"/>
    </ligand>
</feature>
<comment type="function">
    <text evidence="6">Specifically methylates the N4 position of cytidine in position 1402 (C1402) of 16S rRNA.</text>
</comment>
<evidence type="ECO:0000313" key="8">
    <source>
        <dbReference type="Proteomes" id="UP001325140"/>
    </source>
</evidence>
<keyword evidence="4 6" id="KW-0808">Transferase</keyword>
<dbReference type="GO" id="GO:0032259">
    <property type="term" value="P:methylation"/>
    <property type="evidence" value="ECO:0007669"/>
    <property type="project" value="UniProtKB-KW"/>
</dbReference>
<evidence type="ECO:0000256" key="5">
    <source>
        <dbReference type="ARBA" id="ARBA00022691"/>
    </source>
</evidence>
<comment type="catalytic activity">
    <reaction evidence="6">
        <text>cytidine(1402) in 16S rRNA + S-adenosyl-L-methionine = N(4)-methylcytidine(1402) in 16S rRNA + S-adenosyl-L-homocysteine + H(+)</text>
        <dbReference type="Rhea" id="RHEA:42928"/>
        <dbReference type="Rhea" id="RHEA-COMP:10286"/>
        <dbReference type="Rhea" id="RHEA-COMP:10287"/>
        <dbReference type="ChEBI" id="CHEBI:15378"/>
        <dbReference type="ChEBI" id="CHEBI:57856"/>
        <dbReference type="ChEBI" id="CHEBI:59789"/>
        <dbReference type="ChEBI" id="CHEBI:74506"/>
        <dbReference type="ChEBI" id="CHEBI:82748"/>
        <dbReference type="EC" id="2.1.1.199"/>
    </reaction>
</comment>
<dbReference type="Pfam" id="PF01795">
    <property type="entry name" value="Methyltransf_5"/>
    <property type="match status" value="1"/>
</dbReference>
<reference evidence="7" key="1">
    <citation type="submission" date="2022-10" db="EMBL/GenBank/DDBJ databases">
        <title>Host association and intracellularity evolved multiple times independently in the Rickettsiales.</title>
        <authorList>
            <person name="Castelli M."/>
            <person name="Nardi T."/>
            <person name="Gammuto L."/>
            <person name="Bellinzona G."/>
            <person name="Sabaneyeva E."/>
            <person name="Potekhin A."/>
            <person name="Serra V."/>
            <person name="Petroni G."/>
            <person name="Sassera D."/>
        </authorList>
    </citation>
    <scope>NUCLEOTIDE SEQUENCE [LARGE SCALE GENOMIC DNA]</scope>
    <source>
        <strain evidence="7">US_Bl 11III1</strain>
    </source>
</reference>
<dbReference type="Proteomes" id="UP001325140">
    <property type="component" value="Chromosome"/>
</dbReference>
<keyword evidence="8" id="KW-1185">Reference proteome</keyword>
<organism evidence="7 8">
    <name type="scientific">Candidatus Fokinia crypta</name>
    <dbReference type="NCBI Taxonomy" id="1920990"/>
    <lineage>
        <taxon>Bacteria</taxon>
        <taxon>Pseudomonadati</taxon>
        <taxon>Pseudomonadota</taxon>
        <taxon>Alphaproteobacteria</taxon>
        <taxon>Rickettsiales</taxon>
        <taxon>Candidatus Midichloriaceae</taxon>
        <taxon>Candidatus Fokinia</taxon>
    </lineage>
</organism>
<feature type="binding site" evidence="6">
    <location>
        <position position="121"/>
    </location>
    <ligand>
        <name>S-adenosyl-L-methionine</name>
        <dbReference type="ChEBI" id="CHEBI:59789"/>
    </ligand>
</feature>
<evidence type="ECO:0000256" key="4">
    <source>
        <dbReference type="ARBA" id="ARBA00022679"/>
    </source>
</evidence>
<comment type="subcellular location">
    <subcellularLocation>
        <location evidence="6">Cytoplasm</location>
    </subcellularLocation>
</comment>
<dbReference type="PANTHER" id="PTHR11265">
    <property type="entry name" value="S-ADENOSYL-METHYLTRANSFERASE MRAW"/>
    <property type="match status" value="1"/>
</dbReference>
<dbReference type="Gene3D" id="1.10.150.170">
    <property type="entry name" value="Putative methyltransferase TM0872, insert domain"/>
    <property type="match status" value="1"/>
</dbReference>
<evidence type="ECO:0000256" key="1">
    <source>
        <dbReference type="ARBA" id="ARBA00010396"/>
    </source>
</evidence>
<dbReference type="SUPFAM" id="SSF53335">
    <property type="entry name" value="S-adenosyl-L-methionine-dependent methyltransferases"/>
    <property type="match status" value="1"/>
</dbReference>
<dbReference type="EC" id="2.1.1.199" evidence="6"/>
<protein>
    <recommendedName>
        <fullName evidence="6">Ribosomal RNA small subunit methyltransferase H</fullName>
        <ecNumber evidence="6">2.1.1.199</ecNumber>
    </recommendedName>
    <alternativeName>
        <fullName evidence="6">16S rRNA m(4)C1402 methyltransferase</fullName>
    </alternativeName>
    <alternativeName>
        <fullName evidence="6">rRNA (cytosine-N(4)-)-methyltransferase RsmH</fullName>
    </alternativeName>
</protein>
<dbReference type="GO" id="GO:0008168">
    <property type="term" value="F:methyltransferase activity"/>
    <property type="evidence" value="ECO:0007669"/>
    <property type="project" value="UniProtKB-KW"/>
</dbReference>
<feature type="binding site" evidence="6">
    <location>
        <position position="65"/>
    </location>
    <ligand>
        <name>S-adenosyl-L-methionine</name>
        <dbReference type="ChEBI" id="CHEBI:59789"/>
    </ligand>
</feature>
<dbReference type="InterPro" id="IPR002903">
    <property type="entry name" value="RsmH"/>
</dbReference>
<dbReference type="InterPro" id="IPR023397">
    <property type="entry name" value="SAM-dep_MeTrfase_MraW_recog"/>
</dbReference>
<comment type="similarity">
    <text evidence="1 6">Belongs to the methyltransferase superfamily. RsmH family.</text>
</comment>
<sequence>MHCYTPHIPVLIKEVLNYMIHTNTSISNIEDCVFCDATFGAGGHTSALIKELSSYKKKGLFLCSDRDEHSIEFFERLHKDTSHSHKMKFFNVKFNNLNEILNTTNLYINGMMVDLGFSSMQIDSPDRGFSIQNDGPLLMTMGLNDKNASDILNSLSTNELEKILRIYGEEPRAKEIAHSIFRYKQRKKLSTTYELKSIVHEVYNYKGKYSKIDPATLTFQALRIHINQELYQLMHIILTAASHIAINGRFIVITFHGLEDIVVKAIFRSIVREQHLPLENKIISNLNKNIFLLDAISNQKELENEIIRSTKQYNNSINHKSFYMLNSGNVIKATHKEIKTNRRARSAKIRILERIS</sequence>
<keyword evidence="6" id="KW-0963">Cytoplasm</keyword>
<dbReference type="HAMAP" id="MF_01007">
    <property type="entry name" value="16SrRNA_methyltr_H"/>
    <property type="match status" value="1"/>
</dbReference>
<accession>A0ABZ0USX5</accession>
<dbReference type="RefSeq" id="WP_323722101.1">
    <property type="nucleotide sequence ID" value="NZ_CP110343.1"/>
</dbReference>
<feature type="binding site" evidence="6">
    <location>
        <position position="114"/>
    </location>
    <ligand>
        <name>S-adenosyl-L-methionine</name>
        <dbReference type="ChEBI" id="CHEBI:59789"/>
    </ligand>
</feature>